<keyword evidence="2 4" id="KW-0012">Acyltransferase</keyword>
<dbReference type="PROSITE" id="PS51186">
    <property type="entry name" value="GNAT"/>
    <property type="match status" value="1"/>
</dbReference>
<evidence type="ECO:0000256" key="2">
    <source>
        <dbReference type="ARBA" id="ARBA00023315"/>
    </source>
</evidence>
<protein>
    <submittedName>
        <fullName evidence="4">GNAT family N-acetyltransferase</fullName>
        <ecNumber evidence="4">2.3.1.-</ecNumber>
    </submittedName>
</protein>
<dbReference type="Gene3D" id="3.40.630.30">
    <property type="match status" value="1"/>
</dbReference>
<dbReference type="EMBL" id="JBHRTQ010000007">
    <property type="protein sequence ID" value="MFC3173838.1"/>
    <property type="molecule type" value="Genomic_DNA"/>
</dbReference>
<evidence type="ECO:0000259" key="3">
    <source>
        <dbReference type="PROSITE" id="PS51186"/>
    </source>
</evidence>
<dbReference type="GO" id="GO:0016746">
    <property type="term" value="F:acyltransferase activity"/>
    <property type="evidence" value="ECO:0007669"/>
    <property type="project" value="UniProtKB-KW"/>
</dbReference>
<dbReference type="EC" id="2.3.1.-" evidence="4"/>
<organism evidence="4 5">
    <name type="scientific">Novosphingobium bradum</name>
    <dbReference type="NCBI Taxonomy" id="1737444"/>
    <lineage>
        <taxon>Bacteria</taxon>
        <taxon>Pseudomonadati</taxon>
        <taxon>Pseudomonadota</taxon>
        <taxon>Alphaproteobacteria</taxon>
        <taxon>Sphingomonadales</taxon>
        <taxon>Sphingomonadaceae</taxon>
        <taxon>Novosphingobium</taxon>
    </lineage>
</organism>
<sequence length="145" mass="16345">MHTAFDPEYGEAWSRRQVEDALILGNCHYLLAGENGEAPPPDAPARDIAGFSLSRSGFGEEELLLFGVAPRFRRRGVGHRLLERFAAAAHGRGAHRLLLEMRRGNEAESLYLRHGFRPVGLRRNYYRTLSGPRIDAITFARDDEN</sequence>
<accession>A0ABV7IMC8</accession>
<evidence type="ECO:0000313" key="4">
    <source>
        <dbReference type="EMBL" id="MFC3173838.1"/>
    </source>
</evidence>
<name>A0ABV7IMC8_9SPHN</name>
<evidence type="ECO:0000256" key="1">
    <source>
        <dbReference type="ARBA" id="ARBA00022679"/>
    </source>
</evidence>
<dbReference type="CDD" id="cd04301">
    <property type="entry name" value="NAT_SF"/>
    <property type="match status" value="1"/>
</dbReference>
<keyword evidence="1 4" id="KW-0808">Transferase</keyword>
<evidence type="ECO:0000313" key="5">
    <source>
        <dbReference type="Proteomes" id="UP001595604"/>
    </source>
</evidence>
<comment type="caution">
    <text evidence="4">The sequence shown here is derived from an EMBL/GenBank/DDBJ whole genome shotgun (WGS) entry which is preliminary data.</text>
</comment>
<gene>
    <name evidence="4" type="ORF">ACFOD9_06195</name>
</gene>
<dbReference type="InterPro" id="IPR016181">
    <property type="entry name" value="Acyl_CoA_acyltransferase"/>
</dbReference>
<dbReference type="RefSeq" id="WP_379509222.1">
    <property type="nucleotide sequence ID" value="NZ_JBHRTQ010000007.1"/>
</dbReference>
<feature type="domain" description="N-acetyltransferase" evidence="3">
    <location>
        <begin position="1"/>
        <end position="144"/>
    </location>
</feature>
<dbReference type="InterPro" id="IPR050680">
    <property type="entry name" value="YpeA/RimI_acetyltransf"/>
</dbReference>
<keyword evidence="5" id="KW-1185">Reference proteome</keyword>
<dbReference type="SUPFAM" id="SSF55729">
    <property type="entry name" value="Acyl-CoA N-acyltransferases (Nat)"/>
    <property type="match status" value="1"/>
</dbReference>
<dbReference type="InterPro" id="IPR000182">
    <property type="entry name" value="GNAT_dom"/>
</dbReference>
<dbReference type="PANTHER" id="PTHR43420">
    <property type="entry name" value="ACETYLTRANSFERASE"/>
    <property type="match status" value="1"/>
</dbReference>
<dbReference type="Proteomes" id="UP001595604">
    <property type="component" value="Unassembled WGS sequence"/>
</dbReference>
<dbReference type="Pfam" id="PF13508">
    <property type="entry name" value="Acetyltransf_7"/>
    <property type="match status" value="1"/>
</dbReference>
<proteinExistence type="predicted"/>
<reference evidence="5" key="1">
    <citation type="journal article" date="2019" name="Int. J. Syst. Evol. Microbiol.">
        <title>The Global Catalogue of Microorganisms (GCM) 10K type strain sequencing project: providing services to taxonomists for standard genome sequencing and annotation.</title>
        <authorList>
            <consortium name="The Broad Institute Genomics Platform"/>
            <consortium name="The Broad Institute Genome Sequencing Center for Infectious Disease"/>
            <person name="Wu L."/>
            <person name="Ma J."/>
        </authorList>
    </citation>
    <scope>NUCLEOTIDE SEQUENCE [LARGE SCALE GENOMIC DNA]</scope>
    <source>
        <strain evidence="5">KCTC 42984</strain>
    </source>
</reference>
<dbReference type="PANTHER" id="PTHR43420:SF12">
    <property type="entry name" value="N-ACETYLTRANSFERASE DOMAIN-CONTAINING PROTEIN"/>
    <property type="match status" value="1"/>
</dbReference>